<reference evidence="13" key="3">
    <citation type="submission" date="2015-06" db="UniProtKB">
        <authorList>
            <consortium name="EnsemblMetazoa"/>
        </authorList>
    </citation>
    <scope>IDENTIFICATION</scope>
</reference>
<dbReference type="CDD" id="cd13953">
    <property type="entry name" value="7tm_classC_mGluR-like"/>
    <property type="match status" value="1"/>
</dbReference>
<evidence type="ECO:0000256" key="10">
    <source>
        <dbReference type="SAM" id="Phobius"/>
    </source>
</evidence>
<dbReference type="EMBL" id="KB295002">
    <property type="protein sequence ID" value="ELU13846.1"/>
    <property type="molecule type" value="Genomic_DNA"/>
</dbReference>
<protein>
    <recommendedName>
        <fullName evidence="11">G-protein coupled receptors family 3 profile domain-containing protein</fullName>
    </recommendedName>
</protein>
<keyword evidence="3 10" id="KW-0812">Transmembrane</keyword>
<dbReference type="InterPro" id="IPR001828">
    <property type="entry name" value="ANF_lig-bd_rcpt"/>
</dbReference>
<keyword evidence="9" id="KW-0807">Transducer</keyword>
<dbReference type="Proteomes" id="UP000014760">
    <property type="component" value="Unassembled WGS sequence"/>
</dbReference>
<dbReference type="EnsemblMetazoa" id="CapteT107319">
    <property type="protein sequence ID" value="CapteP107319"/>
    <property type="gene ID" value="CapteG107319"/>
</dbReference>
<dbReference type="STRING" id="283909.R7VC06"/>
<keyword evidence="8" id="KW-0325">Glycoprotein</keyword>
<name>R7VC06_CAPTE</name>
<evidence type="ECO:0000313" key="12">
    <source>
        <dbReference type="EMBL" id="ELU13846.1"/>
    </source>
</evidence>
<dbReference type="InterPro" id="IPR038550">
    <property type="entry name" value="GPCR_3_9-Cys_sf"/>
</dbReference>
<accession>R7VC06</accession>
<dbReference type="Gene3D" id="3.40.50.2300">
    <property type="match status" value="2"/>
</dbReference>
<keyword evidence="6 10" id="KW-0472">Membrane</keyword>
<feature type="transmembrane region" description="Helical" evidence="10">
    <location>
        <begin position="686"/>
        <end position="711"/>
    </location>
</feature>
<evidence type="ECO:0000256" key="4">
    <source>
        <dbReference type="ARBA" id="ARBA00022989"/>
    </source>
</evidence>
<dbReference type="GO" id="GO:0004930">
    <property type="term" value="F:G protein-coupled receptor activity"/>
    <property type="evidence" value="ECO:0007669"/>
    <property type="project" value="UniProtKB-KW"/>
</dbReference>
<proteinExistence type="predicted"/>
<evidence type="ECO:0000256" key="7">
    <source>
        <dbReference type="ARBA" id="ARBA00023170"/>
    </source>
</evidence>
<dbReference type="PROSITE" id="PS50259">
    <property type="entry name" value="G_PROTEIN_RECEP_F3_4"/>
    <property type="match status" value="1"/>
</dbReference>
<feature type="transmembrane region" description="Helical" evidence="10">
    <location>
        <begin position="767"/>
        <end position="788"/>
    </location>
</feature>
<dbReference type="OrthoDB" id="6133044at2759"/>
<dbReference type="InterPro" id="IPR050726">
    <property type="entry name" value="mGluR"/>
</dbReference>
<evidence type="ECO:0000256" key="1">
    <source>
        <dbReference type="ARBA" id="ARBA00004651"/>
    </source>
</evidence>
<dbReference type="Pfam" id="PF01094">
    <property type="entry name" value="ANF_receptor"/>
    <property type="match status" value="1"/>
</dbReference>
<reference evidence="14" key="1">
    <citation type="submission" date="2012-12" db="EMBL/GenBank/DDBJ databases">
        <authorList>
            <person name="Hellsten U."/>
            <person name="Grimwood J."/>
            <person name="Chapman J.A."/>
            <person name="Shapiro H."/>
            <person name="Aerts A."/>
            <person name="Otillar R.P."/>
            <person name="Terry A.Y."/>
            <person name="Boore J.L."/>
            <person name="Simakov O."/>
            <person name="Marletaz F."/>
            <person name="Cho S.-J."/>
            <person name="Edsinger-Gonzales E."/>
            <person name="Havlak P."/>
            <person name="Kuo D.-H."/>
            <person name="Larsson T."/>
            <person name="Lv J."/>
            <person name="Arendt D."/>
            <person name="Savage R."/>
            <person name="Osoegawa K."/>
            <person name="de Jong P."/>
            <person name="Lindberg D.R."/>
            <person name="Seaver E.C."/>
            <person name="Weisblat D.A."/>
            <person name="Putnam N.H."/>
            <person name="Grigoriev I.V."/>
            <person name="Rokhsar D.S."/>
        </authorList>
    </citation>
    <scope>NUCLEOTIDE SEQUENCE</scope>
    <source>
        <strain evidence="14">I ESC-2004</strain>
    </source>
</reference>
<feature type="transmembrane region" description="Helical" evidence="10">
    <location>
        <begin position="610"/>
        <end position="632"/>
    </location>
</feature>
<feature type="transmembrane region" description="Helical" evidence="10">
    <location>
        <begin position="731"/>
        <end position="755"/>
    </location>
</feature>
<sequence>MLAQLSSSYITSDVFNNQYGAFIKRGDLNIGLVSDISDRGCGRRLMELRFGRIGFLEEEALSFAVDIMNGRSDLLPNISLGMVVFDGCSDMGSTLARMVYFLEDNQGSGWTSEFQQKNWPPSMDDFPPMNFPVKGMTGIWSSTTAVHVAGFLGAFGIPLISNYATSDQLSDPLRFTHFMRMVMPDRFSLNALTQIASFMNWTYVSLVYSDGEFGESGAKYLERILPQQNPKICLAYSRRVPSDADHSEYLEVIGELVKLRARVVFMWCEPKQQVGFEMALNKSGLAGHFLFLGGDNFVMDGKFAPAYVSVDHLKEKIPGFGEHIKQLRPWENKDNPWLPWVWSETFGCSWLPSSNNSCYDHPQLSLSEFQLWHITPHTRLYQSIIVYAKAFHEMILDRCPEQFVQPDRQVLQNCVQTSMVIDYLLNVSFPGLSHQIHFDSKGDIYGQYFIKHSVGEGRMRDILVGKWDRYTGDLSLNLSLLNFDALRGKDFFEPEFEDMYIPVSVCSRSCPRRHQSVRQDLECCWECYECRNNERLVGNGTLCEACPQHFWPSKEDDSQCERIAPTYLMASDLTSIGLVLLASVGACLAVALAGLFYWRRNHRLVRATSRELSSVIILGALLTFANAFLFVMKPSKLVCVVRMLGFHLTINMLFSPLTVKTLRIYRIFYMGKRSAQKPKFISTPSQLVFTGIILLLQIGMVIISNSISTISPGLLQQVKTKPFVELRCEQALPAFLLPICFNVALILLCAVLGYLTQKLPENFNESWYIFVSVSTTLFAWSVFLPTYFSVFYAYQQAALLSFCLLLNAFITVGCLFLPRAYAIICINETDMHLASNATESSRVGPSMRASTLVTAT</sequence>
<evidence type="ECO:0000259" key="11">
    <source>
        <dbReference type="PROSITE" id="PS50259"/>
    </source>
</evidence>
<evidence type="ECO:0000256" key="3">
    <source>
        <dbReference type="ARBA" id="ARBA00022692"/>
    </source>
</evidence>
<comment type="subcellular location">
    <subcellularLocation>
        <location evidence="1">Cell membrane</location>
        <topology evidence="1">Multi-pass membrane protein</topology>
    </subcellularLocation>
</comment>
<keyword evidence="5" id="KW-0297">G-protein coupled receptor</keyword>
<evidence type="ECO:0000313" key="13">
    <source>
        <dbReference type="EnsemblMetazoa" id="CapteP107319"/>
    </source>
</evidence>
<dbReference type="Pfam" id="PF00003">
    <property type="entry name" value="7tm_3"/>
    <property type="match status" value="1"/>
</dbReference>
<feature type="transmembrane region" description="Helical" evidence="10">
    <location>
        <begin position="644"/>
        <end position="665"/>
    </location>
</feature>
<dbReference type="InterPro" id="IPR017978">
    <property type="entry name" value="GPCR_3_C"/>
</dbReference>
<dbReference type="InterPro" id="IPR028082">
    <property type="entry name" value="Peripla_BP_I"/>
</dbReference>
<feature type="domain" description="G-protein coupled receptors family 3 profile" evidence="11">
    <location>
        <begin position="574"/>
        <end position="824"/>
    </location>
</feature>
<dbReference type="HOGENOM" id="CLU_005389_0_0_1"/>
<reference evidence="12 14" key="2">
    <citation type="journal article" date="2013" name="Nature">
        <title>Insights into bilaterian evolution from three spiralian genomes.</title>
        <authorList>
            <person name="Simakov O."/>
            <person name="Marletaz F."/>
            <person name="Cho S.J."/>
            <person name="Edsinger-Gonzales E."/>
            <person name="Havlak P."/>
            <person name="Hellsten U."/>
            <person name="Kuo D.H."/>
            <person name="Larsson T."/>
            <person name="Lv J."/>
            <person name="Arendt D."/>
            <person name="Savage R."/>
            <person name="Osoegawa K."/>
            <person name="de Jong P."/>
            <person name="Grimwood J."/>
            <person name="Chapman J.A."/>
            <person name="Shapiro H."/>
            <person name="Aerts A."/>
            <person name="Otillar R.P."/>
            <person name="Terry A.Y."/>
            <person name="Boore J.L."/>
            <person name="Grigoriev I.V."/>
            <person name="Lindberg D.R."/>
            <person name="Seaver E.C."/>
            <person name="Weisblat D.A."/>
            <person name="Putnam N.H."/>
            <person name="Rokhsar D.S."/>
        </authorList>
    </citation>
    <scope>NUCLEOTIDE SEQUENCE</scope>
    <source>
        <strain evidence="12 14">I ESC-2004</strain>
    </source>
</reference>
<evidence type="ECO:0000313" key="14">
    <source>
        <dbReference type="Proteomes" id="UP000014760"/>
    </source>
</evidence>
<evidence type="ECO:0000256" key="6">
    <source>
        <dbReference type="ARBA" id="ARBA00023136"/>
    </source>
</evidence>
<dbReference type="InterPro" id="IPR000337">
    <property type="entry name" value="GPCR_3"/>
</dbReference>
<dbReference type="AlphaFoldDB" id="R7VC06"/>
<organism evidence="12">
    <name type="scientific">Capitella teleta</name>
    <name type="common">Polychaete worm</name>
    <dbReference type="NCBI Taxonomy" id="283909"/>
    <lineage>
        <taxon>Eukaryota</taxon>
        <taxon>Metazoa</taxon>
        <taxon>Spiralia</taxon>
        <taxon>Lophotrochozoa</taxon>
        <taxon>Annelida</taxon>
        <taxon>Polychaeta</taxon>
        <taxon>Sedentaria</taxon>
        <taxon>Scolecida</taxon>
        <taxon>Capitellidae</taxon>
        <taxon>Capitella</taxon>
    </lineage>
</organism>
<dbReference type="CDD" id="cd06362">
    <property type="entry name" value="PBP1_mGluR"/>
    <property type="match status" value="1"/>
</dbReference>
<dbReference type="EMBL" id="AMQN01005055">
    <property type="status" value="NOT_ANNOTATED_CDS"/>
    <property type="molecule type" value="Genomic_DNA"/>
</dbReference>
<gene>
    <name evidence="12" type="ORF">CAPTEDRAFT_107319</name>
</gene>
<feature type="transmembrane region" description="Helical" evidence="10">
    <location>
        <begin position="794"/>
        <end position="817"/>
    </location>
</feature>
<dbReference type="PRINTS" id="PR00248">
    <property type="entry name" value="GPCRMGR"/>
</dbReference>
<keyword evidence="4 10" id="KW-1133">Transmembrane helix</keyword>
<dbReference type="PANTHER" id="PTHR24060">
    <property type="entry name" value="METABOTROPIC GLUTAMATE RECEPTOR"/>
    <property type="match status" value="1"/>
</dbReference>
<dbReference type="SUPFAM" id="SSF53822">
    <property type="entry name" value="Periplasmic binding protein-like I"/>
    <property type="match status" value="1"/>
</dbReference>
<dbReference type="Gene3D" id="2.10.50.30">
    <property type="entry name" value="GPCR, family 3, nine cysteines domain"/>
    <property type="match status" value="1"/>
</dbReference>
<keyword evidence="7" id="KW-0675">Receptor</keyword>
<dbReference type="OMA" id="MTWIASD"/>
<feature type="transmembrane region" description="Helical" evidence="10">
    <location>
        <begin position="576"/>
        <end position="598"/>
    </location>
</feature>
<evidence type="ECO:0000256" key="2">
    <source>
        <dbReference type="ARBA" id="ARBA00022475"/>
    </source>
</evidence>
<keyword evidence="2" id="KW-1003">Cell membrane</keyword>
<evidence type="ECO:0000256" key="8">
    <source>
        <dbReference type="ARBA" id="ARBA00023180"/>
    </source>
</evidence>
<evidence type="ECO:0000256" key="9">
    <source>
        <dbReference type="ARBA" id="ARBA00023224"/>
    </source>
</evidence>
<dbReference type="GO" id="GO:0005886">
    <property type="term" value="C:plasma membrane"/>
    <property type="evidence" value="ECO:0007669"/>
    <property type="project" value="UniProtKB-SubCell"/>
</dbReference>
<keyword evidence="14" id="KW-1185">Reference proteome</keyword>
<evidence type="ECO:0000256" key="5">
    <source>
        <dbReference type="ARBA" id="ARBA00023040"/>
    </source>
</evidence>